<dbReference type="AlphaFoldDB" id="A0A811NY87"/>
<evidence type="ECO:0000259" key="1">
    <source>
        <dbReference type="Pfam" id="PF03101"/>
    </source>
</evidence>
<dbReference type="Proteomes" id="UP000604825">
    <property type="component" value="Unassembled WGS sequence"/>
</dbReference>
<evidence type="ECO:0000313" key="2">
    <source>
        <dbReference type="EMBL" id="CAD6232383.1"/>
    </source>
</evidence>
<protein>
    <recommendedName>
        <fullName evidence="1">FAR1 domain-containing protein</fullName>
    </recommendedName>
</protein>
<name>A0A811NY87_9POAL</name>
<dbReference type="Pfam" id="PF03101">
    <property type="entry name" value="FAR1"/>
    <property type="match status" value="1"/>
</dbReference>
<feature type="domain" description="FAR1" evidence="1">
    <location>
        <begin position="55"/>
        <end position="104"/>
    </location>
</feature>
<dbReference type="EMBL" id="CAJGYO010000005">
    <property type="protein sequence ID" value="CAD6232383.1"/>
    <property type="molecule type" value="Genomic_DNA"/>
</dbReference>
<dbReference type="InterPro" id="IPR004330">
    <property type="entry name" value="FAR1_DNA_bnd_dom"/>
</dbReference>
<evidence type="ECO:0000313" key="3">
    <source>
        <dbReference type="Proteomes" id="UP000604825"/>
    </source>
</evidence>
<accession>A0A811NY87</accession>
<keyword evidence="3" id="KW-1185">Reference proteome</keyword>
<organism evidence="2 3">
    <name type="scientific">Miscanthus lutarioriparius</name>
    <dbReference type="NCBI Taxonomy" id="422564"/>
    <lineage>
        <taxon>Eukaryota</taxon>
        <taxon>Viridiplantae</taxon>
        <taxon>Streptophyta</taxon>
        <taxon>Embryophyta</taxon>
        <taxon>Tracheophyta</taxon>
        <taxon>Spermatophyta</taxon>
        <taxon>Magnoliopsida</taxon>
        <taxon>Liliopsida</taxon>
        <taxon>Poales</taxon>
        <taxon>Poaceae</taxon>
        <taxon>PACMAD clade</taxon>
        <taxon>Panicoideae</taxon>
        <taxon>Andropogonodae</taxon>
        <taxon>Andropogoneae</taxon>
        <taxon>Saccharinae</taxon>
        <taxon>Miscanthus</taxon>
    </lineage>
</organism>
<reference evidence="2" key="1">
    <citation type="submission" date="2020-10" db="EMBL/GenBank/DDBJ databases">
        <authorList>
            <person name="Han B."/>
            <person name="Lu T."/>
            <person name="Zhao Q."/>
            <person name="Huang X."/>
            <person name="Zhao Y."/>
        </authorList>
    </citation>
    <scope>NUCLEOTIDE SEQUENCE</scope>
</reference>
<comment type="caution">
    <text evidence="2">The sequence shown here is derived from an EMBL/GenBank/DDBJ whole genome shotgun (WGS) entry which is preliminary data.</text>
</comment>
<dbReference type="PANTHER" id="PTHR47718:SF4">
    <property type="entry name" value="PROTEIN FAR1-RELATED SEQUENCE"/>
    <property type="match status" value="1"/>
</dbReference>
<proteinExistence type="predicted"/>
<dbReference type="OrthoDB" id="785127at2759"/>
<gene>
    <name evidence="2" type="ORF">NCGR_LOCUS22068</name>
</gene>
<sequence>MDLNELPTEAYDIFEDVIETRSPMFCTQFLAVISSPDEPYVGKMFDTIEEAKLCYNEYARRKGFSIRTGTSRRSAITKELDKVLFVCNKVGKGKKSKGVHEEITEVDDVEIGTSKSSGSDLDEPKGKKAKCIGIKRKREKMNLVDKPSLAKFLGSHAGIPKEEVQLLTLLHDCNLEMSRMMQLMSKLYGSAHSVPYHEKHIESRLGVYFSSRKGLEEEYNEIVNHSLSLEEFESRWQDFVHQYKKIQDKTDVAEDKQDCRTDQKLPPPWSRYPLEKHAIEAYTRNIYYRFCAKLQKMAQYVCQQIYPNVYQLSPIEDFVGGYGSRPYEVTYNEEHAVISYQCCKF</sequence>
<dbReference type="PANTHER" id="PTHR47718">
    <property type="entry name" value="OS01G0519700 PROTEIN"/>
    <property type="match status" value="1"/>
</dbReference>